<feature type="compositionally biased region" description="Basic and acidic residues" evidence="1">
    <location>
        <begin position="289"/>
        <end position="301"/>
    </location>
</feature>
<dbReference type="InterPro" id="IPR036034">
    <property type="entry name" value="PDZ_sf"/>
</dbReference>
<evidence type="ECO:0000259" key="2">
    <source>
        <dbReference type="SMART" id="SM00228"/>
    </source>
</evidence>
<dbReference type="InterPro" id="IPR001478">
    <property type="entry name" value="PDZ"/>
</dbReference>
<dbReference type="RefSeq" id="XP_010698119.1">
    <property type="nucleotide sequence ID" value="XM_010699817.1"/>
</dbReference>
<dbReference type="EMBL" id="CP009388">
    <property type="protein sequence ID" value="AIN97466.1"/>
    <property type="molecule type" value="Genomic_DNA"/>
</dbReference>
<feature type="compositionally biased region" description="Pro residues" evidence="1">
    <location>
        <begin position="181"/>
        <end position="193"/>
    </location>
</feature>
<dbReference type="Gene3D" id="2.30.42.10">
    <property type="match status" value="1"/>
</dbReference>
<feature type="compositionally biased region" description="Polar residues" evidence="1">
    <location>
        <begin position="369"/>
        <end position="385"/>
    </location>
</feature>
<feature type="compositionally biased region" description="Low complexity" evidence="1">
    <location>
        <begin position="267"/>
        <end position="282"/>
    </location>
</feature>
<dbReference type="OrthoDB" id="4217619at2759"/>
<feature type="region of interest" description="Disordered" evidence="1">
    <location>
        <begin position="328"/>
        <end position="388"/>
    </location>
</feature>
<sequence length="748" mass="80971">MSSSTQLLLHSERGGSGSNITYPHCVGGSLASELNTLCQLRDFYEQHTFDAQGPYADLFEVLLSSCKHMIDINVELVHHIKAQEDKQQRQQVFCDFLCGEVEQQRAEIKDLRVSLAHVSSRGASGEAVAKDKDDSARLVSDSAASPHAFPRSEAATKACAQRVSNKSSAVLGTPQPSTGAAPPPSAAPGPERSPPSTASPSVVERSALECATTTLALKEAPTKPSSPLIHSSATEKAPGEAWAAEMVRRMSAMQDHLDTLLVDGRLSSTQPNGQQQQQPSSTALFAPSETRKQPAEEAADSHLEHLGRHLPAVEQRGHKQQRPLRRMWEEGDVGSSSPSLSPASTLGAAAESSLPNQYAATATHARPNPQESSQRQGTSVTSPASTRGPPLVLVRWIDSRLRQWEAEWQGVLEEVQNTLIHDAEVGAQALGLTSHAAAQQEAHVSLRTAQESDSESNRLTEAVMTPRCRGDFVCAIRTLLSLQNTDLCNRVVAESTRQAQHIEEALYDMRARLEALEVYAPHLYSVTARPPLLGVELEDVLDPRIGVRLRSVYHGYLADRAGLSVGDVLLGVGHQSIQTRGQLYAVLRELTRDYNAQCQLQIEAGFMRSFALGDECCASDRHRMQSASHYREETMERKVDDYGLDQELQRARSEAAAAAAGGTRAGGARPSAGVIYGHTSPKGSSTGADSHAAASPFLSASLSVTQHREKLAQHLPYFELCLHVVRDGRLRDVTLLIPPLEALRSAAY</sequence>
<dbReference type="SUPFAM" id="SSF50156">
    <property type="entry name" value="PDZ domain-like"/>
    <property type="match status" value="1"/>
</dbReference>
<dbReference type="VEuPathDB" id="TriTrypDB:LPAL13_190019500"/>
<accession>A0A088S7B6</accession>
<dbReference type="eggNOG" id="ENOG502SARR">
    <property type="taxonomic scope" value="Eukaryota"/>
</dbReference>
<gene>
    <name evidence="3" type="ORF">LPMP_191250</name>
</gene>
<name>A0A088S7B6_LEIPA</name>
<evidence type="ECO:0000313" key="4">
    <source>
        <dbReference type="Proteomes" id="UP000063063"/>
    </source>
</evidence>
<dbReference type="Proteomes" id="UP000063063">
    <property type="component" value="Chromosome 19"/>
</dbReference>
<proteinExistence type="predicted"/>
<dbReference type="VEuPathDB" id="TriTrypDB:LPMP_191250"/>
<reference evidence="3 4" key="1">
    <citation type="journal article" date="2015" name="Sci. Rep.">
        <title>The genome of Leishmania panamensis: insights into genomics of the L. (Viannia) subgenus.</title>
        <authorList>
            <person name="Llanes A."/>
            <person name="Restrepo C.M."/>
            <person name="Vecchio G.D."/>
            <person name="Anguizola F.J."/>
            <person name="Lleonart R."/>
        </authorList>
    </citation>
    <scope>NUCLEOTIDE SEQUENCE [LARGE SCALE GENOMIC DNA]</scope>
    <source>
        <strain evidence="3 4">MHOM/PA/94/PSC-1</strain>
    </source>
</reference>
<dbReference type="AlphaFoldDB" id="A0A088S7B6"/>
<feature type="domain" description="PDZ" evidence="2">
    <location>
        <begin position="531"/>
        <end position="606"/>
    </location>
</feature>
<organism evidence="3 4">
    <name type="scientific">Leishmania panamensis</name>
    <dbReference type="NCBI Taxonomy" id="5679"/>
    <lineage>
        <taxon>Eukaryota</taxon>
        <taxon>Discoba</taxon>
        <taxon>Euglenozoa</taxon>
        <taxon>Kinetoplastea</taxon>
        <taxon>Metakinetoplastina</taxon>
        <taxon>Trypanosomatida</taxon>
        <taxon>Trypanosomatidae</taxon>
        <taxon>Leishmaniinae</taxon>
        <taxon>Leishmania</taxon>
        <taxon>Leishmania guyanensis species complex</taxon>
    </lineage>
</organism>
<evidence type="ECO:0000313" key="3">
    <source>
        <dbReference type="EMBL" id="AIN97466.1"/>
    </source>
</evidence>
<keyword evidence="4" id="KW-1185">Reference proteome</keyword>
<protein>
    <recommendedName>
        <fullName evidence="2">PDZ domain-containing protein</fullName>
    </recommendedName>
</protein>
<dbReference type="GeneID" id="22574179"/>
<feature type="region of interest" description="Disordered" evidence="1">
    <location>
        <begin position="216"/>
        <end position="237"/>
    </location>
</feature>
<feature type="compositionally biased region" description="Polar residues" evidence="1">
    <location>
        <begin position="223"/>
        <end position="234"/>
    </location>
</feature>
<dbReference type="SMART" id="SM00228">
    <property type="entry name" value="PDZ"/>
    <property type="match status" value="1"/>
</dbReference>
<feature type="region of interest" description="Disordered" evidence="1">
    <location>
        <begin position="265"/>
        <end position="301"/>
    </location>
</feature>
<feature type="region of interest" description="Disordered" evidence="1">
    <location>
        <begin position="122"/>
        <end position="204"/>
    </location>
</feature>
<dbReference type="KEGG" id="lpan:LPMP_191250"/>
<evidence type="ECO:0000256" key="1">
    <source>
        <dbReference type="SAM" id="MobiDB-lite"/>
    </source>
</evidence>
<feature type="compositionally biased region" description="Low complexity" evidence="1">
    <location>
        <begin position="334"/>
        <end position="350"/>
    </location>
</feature>